<dbReference type="GO" id="GO:0071555">
    <property type="term" value="P:cell wall organization"/>
    <property type="evidence" value="ECO:0007669"/>
    <property type="project" value="UniProtKB-KW"/>
</dbReference>
<evidence type="ECO:0000256" key="2">
    <source>
        <dbReference type="ARBA" id="ARBA00001947"/>
    </source>
</evidence>
<evidence type="ECO:0000259" key="13">
    <source>
        <dbReference type="SMART" id="SM00644"/>
    </source>
</evidence>
<dbReference type="KEGG" id="boz:DBV39_12445"/>
<keyword evidence="6" id="KW-0963">Cytoplasm</keyword>
<dbReference type="GO" id="GO:0009253">
    <property type="term" value="P:peptidoglycan catabolic process"/>
    <property type="evidence" value="ECO:0007669"/>
    <property type="project" value="InterPro"/>
</dbReference>
<evidence type="ECO:0000256" key="6">
    <source>
        <dbReference type="ARBA" id="ARBA00022490"/>
    </source>
</evidence>
<evidence type="ECO:0000256" key="11">
    <source>
        <dbReference type="ARBA" id="ARBA00039257"/>
    </source>
</evidence>
<keyword evidence="15" id="KW-1185">Reference proteome</keyword>
<evidence type="ECO:0000256" key="12">
    <source>
        <dbReference type="ARBA" id="ARBA00042615"/>
    </source>
</evidence>
<name>A0A2R4XKQ7_9BURK</name>
<gene>
    <name evidence="14" type="ORF">DBV39_12445</name>
</gene>
<dbReference type="InterPro" id="IPR002502">
    <property type="entry name" value="Amidase_domain"/>
</dbReference>
<dbReference type="RefSeq" id="WP_108621796.1">
    <property type="nucleotide sequence ID" value="NZ_CP028901.1"/>
</dbReference>
<organism evidence="14 15">
    <name type="scientific">Orrella marina</name>
    <dbReference type="NCBI Taxonomy" id="2163011"/>
    <lineage>
        <taxon>Bacteria</taxon>
        <taxon>Pseudomonadati</taxon>
        <taxon>Pseudomonadota</taxon>
        <taxon>Betaproteobacteria</taxon>
        <taxon>Burkholderiales</taxon>
        <taxon>Alcaligenaceae</taxon>
        <taxon>Orrella</taxon>
    </lineage>
</organism>
<comment type="cofactor">
    <cofactor evidence="2">
        <name>Zn(2+)</name>
        <dbReference type="ChEBI" id="CHEBI:29105"/>
    </cofactor>
</comment>
<dbReference type="CDD" id="cd06583">
    <property type="entry name" value="PGRP"/>
    <property type="match status" value="1"/>
</dbReference>
<dbReference type="SMART" id="SM00644">
    <property type="entry name" value="Ami_2"/>
    <property type="match status" value="1"/>
</dbReference>
<dbReference type="Proteomes" id="UP000244571">
    <property type="component" value="Chromosome"/>
</dbReference>
<dbReference type="SUPFAM" id="SSF55846">
    <property type="entry name" value="N-acetylmuramoyl-L-alanine amidase-like"/>
    <property type="match status" value="1"/>
</dbReference>
<comment type="similarity">
    <text evidence="4">Belongs to the N-acetylmuramoyl-L-alanine amidase 2 family.</text>
</comment>
<evidence type="ECO:0000256" key="1">
    <source>
        <dbReference type="ARBA" id="ARBA00001561"/>
    </source>
</evidence>
<dbReference type="GO" id="GO:0008745">
    <property type="term" value="F:N-acetylmuramoyl-L-alanine amidase activity"/>
    <property type="evidence" value="ECO:0007669"/>
    <property type="project" value="UniProtKB-EC"/>
</dbReference>
<dbReference type="Pfam" id="PF01510">
    <property type="entry name" value="Amidase_2"/>
    <property type="match status" value="1"/>
</dbReference>
<dbReference type="EC" id="3.5.1.28" evidence="5"/>
<dbReference type="PANTHER" id="PTHR30417">
    <property type="entry name" value="N-ACETYLMURAMOYL-L-ALANINE AMIDASE AMID"/>
    <property type="match status" value="1"/>
</dbReference>
<comment type="subcellular location">
    <subcellularLocation>
        <location evidence="3">Cytoplasm</location>
    </subcellularLocation>
</comment>
<evidence type="ECO:0000313" key="14">
    <source>
        <dbReference type="EMBL" id="AWB34380.1"/>
    </source>
</evidence>
<dbReference type="GO" id="GO:0046872">
    <property type="term" value="F:metal ion binding"/>
    <property type="evidence" value="ECO:0007669"/>
    <property type="project" value="UniProtKB-KW"/>
</dbReference>
<keyword evidence="9" id="KW-0862">Zinc</keyword>
<evidence type="ECO:0000256" key="5">
    <source>
        <dbReference type="ARBA" id="ARBA00011901"/>
    </source>
</evidence>
<dbReference type="Gene3D" id="3.40.80.10">
    <property type="entry name" value="Peptidoglycan recognition protein-like"/>
    <property type="match status" value="1"/>
</dbReference>
<evidence type="ECO:0000256" key="10">
    <source>
        <dbReference type="ARBA" id="ARBA00023316"/>
    </source>
</evidence>
<dbReference type="InterPro" id="IPR051206">
    <property type="entry name" value="NAMLAA_amidase_2"/>
</dbReference>
<proteinExistence type="inferred from homology"/>
<evidence type="ECO:0000256" key="3">
    <source>
        <dbReference type="ARBA" id="ARBA00004496"/>
    </source>
</evidence>
<accession>A0A2R4XKQ7</accession>
<evidence type="ECO:0000313" key="15">
    <source>
        <dbReference type="Proteomes" id="UP000244571"/>
    </source>
</evidence>
<feature type="domain" description="N-acetylmuramoyl-L-alanine amidase" evidence="13">
    <location>
        <begin position="21"/>
        <end position="169"/>
    </location>
</feature>
<dbReference type="GO" id="GO:0005737">
    <property type="term" value="C:cytoplasm"/>
    <property type="evidence" value="ECO:0007669"/>
    <property type="project" value="UniProtKB-SubCell"/>
</dbReference>
<protein>
    <recommendedName>
        <fullName evidence="11">1,6-anhydro-N-acetylmuramyl-L-alanine amidase AmpD</fullName>
        <ecNumber evidence="5">3.5.1.28</ecNumber>
    </recommendedName>
    <alternativeName>
        <fullName evidence="12">N-acetylmuramoyl-L-alanine amidase</fullName>
    </alternativeName>
</protein>
<sequence length="194" mass="21753">MIHIHADGWLAPERNVTIRQSDNHDQRQPGVEPDLLVIHNISLPPGEFGTGCPADLFCNALDFEAHPWFENIRGLKVSAHLLIDRTGHITQFVSCNDRAWHAGLSMFQGRSACNDFSIGIELEGTDDTPYTDAQYDSLGRLTRALRARYPLTAALGHCHIAPDRKTDPGSEFDWDRFGQLTNWPESSRPPRLIA</sequence>
<keyword evidence="10" id="KW-0961">Cell wall biogenesis/degradation</keyword>
<evidence type="ECO:0000256" key="8">
    <source>
        <dbReference type="ARBA" id="ARBA00022801"/>
    </source>
</evidence>
<keyword evidence="8" id="KW-0378">Hydrolase</keyword>
<dbReference type="NCBIfam" id="NF008758">
    <property type="entry name" value="PRK11789.1"/>
    <property type="match status" value="1"/>
</dbReference>
<dbReference type="EMBL" id="CP028901">
    <property type="protein sequence ID" value="AWB34380.1"/>
    <property type="molecule type" value="Genomic_DNA"/>
</dbReference>
<reference evidence="14 15" key="1">
    <citation type="submission" date="2018-04" db="EMBL/GenBank/DDBJ databases">
        <title>Bordetella sp. HZ20 isolated from seawater.</title>
        <authorList>
            <person name="Sun C."/>
        </authorList>
    </citation>
    <scope>NUCLEOTIDE SEQUENCE [LARGE SCALE GENOMIC DNA]</scope>
    <source>
        <strain evidence="14 15">HZ20</strain>
    </source>
</reference>
<dbReference type="AlphaFoldDB" id="A0A2R4XKQ7"/>
<dbReference type="GO" id="GO:0009254">
    <property type="term" value="P:peptidoglycan turnover"/>
    <property type="evidence" value="ECO:0007669"/>
    <property type="project" value="TreeGrafter"/>
</dbReference>
<dbReference type="PANTHER" id="PTHR30417:SF4">
    <property type="entry name" value="1,6-ANHYDRO-N-ACETYLMURAMYL-L-ALANINE AMIDASE AMPD"/>
    <property type="match status" value="1"/>
</dbReference>
<evidence type="ECO:0000256" key="4">
    <source>
        <dbReference type="ARBA" id="ARBA00007553"/>
    </source>
</evidence>
<evidence type="ECO:0000256" key="7">
    <source>
        <dbReference type="ARBA" id="ARBA00022723"/>
    </source>
</evidence>
<keyword evidence="7" id="KW-0479">Metal-binding</keyword>
<comment type="catalytic activity">
    <reaction evidence="1">
        <text>Hydrolyzes the link between N-acetylmuramoyl residues and L-amino acid residues in certain cell-wall glycopeptides.</text>
        <dbReference type="EC" id="3.5.1.28"/>
    </reaction>
</comment>
<dbReference type="InterPro" id="IPR036505">
    <property type="entry name" value="Amidase/PGRP_sf"/>
</dbReference>
<evidence type="ECO:0000256" key="9">
    <source>
        <dbReference type="ARBA" id="ARBA00022833"/>
    </source>
</evidence>
<dbReference type="OrthoDB" id="9794842at2"/>